<dbReference type="NCBIfam" id="TIGR00229">
    <property type="entry name" value="sensory_box"/>
    <property type="match status" value="1"/>
</dbReference>
<dbReference type="InterPro" id="IPR000700">
    <property type="entry name" value="PAS-assoc_C"/>
</dbReference>
<dbReference type="InterPro" id="IPR013587">
    <property type="entry name" value="Nitrate/nitrite_sensing"/>
</dbReference>
<dbReference type="InterPro" id="IPR013655">
    <property type="entry name" value="PAS_fold_3"/>
</dbReference>
<evidence type="ECO:0000313" key="5">
    <source>
        <dbReference type="EMBL" id="SFV65143.1"/>
    </source>
</evidence>
<dbReference type="Gene3D" id="1.10.3210.10">
    <property type="entry name" value="Hypothetical protein af1432"/>
    <property type="match status" value="1"/>
</dbReference>
<keyword evidence="1" id="KW-1133">Transmembrane helix</keyword>
<dbReference type="Pfam" id="PF08376">
    <property type="entry name" value="NIT"/>
    <property type="match status" value="1"/>
</dbReference>
<name>A0A1W1CHG8_9ZZZZ</name>
<dbReference type="InterPro" id="IPR035965">
    <property type="entry name" value="PAS-like_dom_sf"/>
</dbReference>
<dbReference type="Pfam" id="PF13487">
    <property type="entry name" value="HD_5"/>
    <property type="match status" value="1"/>
</dbReference>
<gene>
    <name evidence="5" type="ORF">MNB_SM-5-1349</name>
</gene>
<dbReference type="Gene3D" id="3.30.450.20">
    <property type="entry name" value="PAS domain"/>
    <property type="match status" value="1"/>
</dbReference>
<organism evidence="5">
    <name type="scientific">hydrothermal vent metagenome</name>
    <dbReference type="NCBI Taxonomy" id="652676"/>
    <lineage>
        <taxon>unclassified sequences</taxon>
        <taxon>metagenomes</taxon>
        <taxon>ecological metagenomes</taxon>
    </lineage>
</organism>
<evidence type="ECO:0000259" key="3">
    <source>
        <dbReference type="PROSITE" id="PS50113"/>
    </source>
</evidence>
<dbReference type="SMART" id="SM00471">
    <property type="entry name" value="HDc"/>
    <property type="match status" value="1"/>
</dbReference>
<dbReference type="EMBL" id="FPHH01000084">
    <property type="protein sequence ID" value="SFV65143.1"/>
    <property type="molecule type" value="Genomic_DNA"/>
</dbReference>
<dbReference type="PROSITE" id="PS51832">
    <property type="entry name" value="HD_GYP"/>
    <property type="match status" value="1"/>
</dbReference>
<dbReference type="SMART" id="SM00086">
    <property type="entry name" value="PAC"/>
    <property type="match status" value="1"/>
</dbReference>
<feature type="domain" description="PAS" evidence="2">
    <location>
        <begin position="254"/>
        <end position="289"/>
    </location>
</feature>
<evidence type="ECO:0000256" key="1">
    <source>
        <dbReference type="SAM" id="Phobius"/>
    </source>
</evidence>
<keyword evidence="1" id="KW-0472">Membrane</keyword>
<dbReference type="PANTHER" id="PTHR45228:SF9">
    <property type="entry name" value="3'3'-CGAMP-SPECIFIC PHOSPHODIESTERASE 2"/>
    <property type="match status" value="1"/>
</dbReference>
<proteinExistence type="predicted"/>
<dbReference type="InterPro" id="IPR003607">
    <property type="entry name" value="HD/PDEase_dom"/>
</dbReference>
<feature type="domain" description="PAC" evidence="3">
    <location>
        <begin position="305"/>
        <end position="360"/>
    </location>
</feature>
<dbReference type="SUPFAM" id="SSF109604">
    <property type="entry name" value="HD-domain/PDEase-like"/>
    <property type="match status" value="1"/>
</dbReference>
<evidence type="ECO:0000259" key="2">
    <source>
        <dbReference type="PROSITE" id="PS50112"/>
    </source>
</evidence>
<dbReference type="InterPro" id="IPR052020">
    <property type="entry name" value="Cyclic_di-GMP/3'3'-cGAMP_PDE"/>
</dbReference>
<dbReference type="CDD" id="cd00130">
    <property type="entry name" value="PAS"/>
    <property type="match status" value="1"/>
</dbReference>
<dbReference type="PROSITE" id="PS50113">
    <property type="entry name" value="PAC"/>
    <property type="match status" value="1"/>
</dbReference>
<keyword evidence="1" id="KW-0812">Transmembrane</keyword>
<evidence type="ECO:0000259" key="4">
    <source>
        <dbReference type="PROSITE" id="PS51832"/>
    </source>
</evidence>
<dbReference type="PANTHER" id="PTHR45228">
    <property type="entry name" value="CYCLIC DI-GMP PHOSPHODIESTERASE TM_0186-RELATED"/>
    <property type="match status" value="1"/>
</dbReference>
<dbReference type="AlphaFoldDB" id="A0A1W1CHG8"/>
<dbReference type="InterPro" id="IPR001610">
    <property type="entry name" value="PAC"/>
</dbReference>
<dbReference type="InterPro" id="IPR037522">
    <property type="entry name" value="HD_GYP_dom"/>
</dbReference>
<dbReference type="PROSITE" id="PS50112">
    <property type="entry name" value="PAS"/>
    <property type="match status" value="1"/>
</dbReference>
<dbReference type="Pfam" id="PF08447">
    <property type="entry name" value="PAS_3"/>
    <property type="match status" value="1"/>
</dbReference>
<dbReference type="CDD" id="cd00077">
    <property type="entry name" value="HDc"/>
    <property type="match status" value="1"/>
</dbReference>
<accession>A0A1W1CHG8</accession>
<feature type="domain" description="HD-GYP" evidence="4">
    <location>
        <begin position="358"/>
        <end position="555"/>
    </location>
</feature>
<protein>
    <submittedName>
        <fullName evidence="5">RESPONSE REGULATOR PROTEIN-CheY-like nd an HD-GYP domain</fullName>
    </submittedName>
</protein>
<sequence length="564" mass="65994">MQKNVDSSLQNFHYKNRYSDQITQLKNLRKNIYNLSATVNFEFHFFTKLIQKLQENYIIIVQEVNEPSLKNMLISYIDIAFSKEALGRMRASVNALLSEHINNKKLRDITLLAKGNYDISLQRSQATLNRRYHKQLKKILHSNNYQYIQKVLYNIIEKSIYTNNSQEWFLKSTNIIEQFYSLEENHFSDINKKIQEDFTQKRILFVIILLIFFFVTISTLLFGLYIKKNILKNMKLLKEYKNAVDRSSIVSKTDKYGRITYANDKFCKISGYTQEELIGKAHSIVRHPDMPKSAFKEVWDTILAKKSWYGIVKNRKKDGSDYTVEVTINPIINENGEIEEFIAIRNDITELMRLYKELEDSQEDFIYRMGEIAESRSKETGLHVRRVAKYSELLAKHYGLTEQEIKDLTSASPMHDIGKVGIPDNVLNKPGKLTEEELVIMRQHSTIGYNLFKDSNKPLLQAAATIAYEHHEKYDGSGFPRGIKGEEIHIYGRITALADVFDALGTERCYKKAWEDEKIFELLKAERGKHFDPQLVDIFFEHLDEFLAIRDLYKESNTLIEKKS</sequence>
<feature type="transmembrane region" description="Helical" evidence="1">
    <location>
        <begin position="203"/>
        <end position="226"/>
    </location>
</feature>
<reference evidence="5" key="1">
    <citation type="submission" date="2016-10" db="EMBL/GenBank/DDBJ databases">
        <authorList>
            <person name="de Groot N.N."/>
        </authorList>
    </citation>
    <scope>NUCLEOTIDE SEQUENCE</scope>
</reference>
<dbReference type="InterPro" id="IPR000014">
    <property type="entry name" value="PAS"/>
</dbReference>
<dbReference type="SUPFAM" id="SSF55785">
    <property type="entry name" value="PYP-like sensor domain (PAS domain)"/>
    <property type="match status" value="1"/>
</dbReference>